<evidence type="ECO:0000313" key="2">
    <source>
        <dbReference type="Proteomes" id="UP000198211"/>
    </source>
</evidence>
<keyword evidence="2" id="KW-1185">Reference proteome</keyword>
<dbReference type="Proteomes" id="UP000198211">
    <property type="component" value="Unassembled WGS sequence"/>
</dbReference>
<proteinExistence type="predicted"/>
<dbReference type="SUPFAM" id="SSF56219">
    <property type="entry name" value="DNase I-like"/>
    <property type="match status" value="1"/>
</dbReference>
<sequence length="498" mass="57592">MDVLCVSDPGIEKRTIECGWIRPLGHNKLVPGLLVIGNQRAAIILGRERWENRVDKKGTRYSKTGRSLRIRVRLAAGCVLWIICTYIHHSPDQYETEVREEWAWIQCQVEQARQDHATVVVGGDFNTFQEEMLDRQGQGIRSGRAVAMSRHFQKWTQDMAVVSTFRVRHQNMQRYTYERGGVQSTLDDIYISQEHQRSVGSNGVWLRSIQSSDHVGVAFAELWMDRGGIVPLTLKGIRPIKVVNTRKKMPDDMAMFTTHTQQLLDAGRIQLCRDTVNEETPTQAIQMWLEKAIHNLYADLYKSGRVLWGEQNQSQRRLARFVSIKKSNRCTAQLRQLSKLTETIGVTSIAVKEAIDAIQWPRWIIDPASLAPGCAHENRSKELQCMLRHIPNVDSVPILTMWIRRACNLWKKIMKTRRNWRQTLRNREARENRARLFTGREFRRFLHATLAKPPPSVTIRSTMVHDEGSERYSEDRNDVQAELVGLLNQMNRLSDHVI</sequence>
<gene>
    <name evidence="1" type="ORF">PHMEG_00026615</name>
</gene>
<name>A0A225VAE0_9STRA</name>
<evidence type="ECO:0000313" key="1">
    <source>
        <dbReference type="EMBL" id="OWZ01919.1"/>
    </source>
</evidence>
<dbReference type="InterPro" id="IPR036691">
    <property type="entry name" value="Endo/exonu/phosph_ase_sf"/>
</dbReference>
<comment type="caution">
    <text evidence="1">The sequence shown here is derived from an EMBL/GenBank/DDBJ whole genome shotgun (WGS) entry which is preliminary data.</text>
</comment>
<reference evidence="2" key="1">
    <citation type="submission" date="2017-03" db="EMBL/GenBank/DDBJ databases">
        <title>Phytopthora megakarya and P. palmivora, two closely related causual agents of cacao black pod achieved similar genome size and gene model numbers by different mechanisms.</title>
        <authorList>
            <person name="Ali S."/>
            <person name="Shao J."/>
            <person name="Larry D.J."/>
            <person name="Kronmiller B."/>
            <person name="Shen D."/>
            <person name="Strem M.D."/>
            <person name="Melnick R.L."/>
            <person name="Guiltinan M.J."/>
            <person name="Tyler B.M."/>
            <person name="Meinhardt L.W."/>
            <person name="Bailey B.A."/>
        </authorList>
    </citation>
    <scope>NUCLEOTIDE SEQUENCE [LARGE SCALE GENOMIC DNA]</scope>
    <source>
        <strain evidence="2">zdho120</strain>
    </source>
</reference>
<dbReference type="AlphaFoldDB" id="A0A225VAE0"/>
<dbReference type="OrthoDB" id="143539at2759"/>
<dbReference type="Gene3D" id="3.60.10.10">
    <property type="entry name" value="Endonuclease/exonuclease/phosphatase"/>
    <property type="match status" value="1"/>
</dbReference>
<dbReference type="EMBL" id="NBNE01006525">
    <property type="protein sequence ID" value="OWZ01919.1"/>
    <property type="molecule type" value="Genomic_DNA"/>
</dbReference>
<accession>A0A225VAE0</accession>
<organism evidence="1 2">
    <name type="scientific">Phytophthora megakarya</name>
    <dbReference type="NCBI Taxonomy" id="4795"/>
    <lineage>
        <taxon>Eukaryota</taxon>
        <taxon>Sar</taxon>
        <taxon>Stramenopiles</taxon>
        <taxon>Oomycota</taxon>
        <taxon>Peronosporomycetes</taxon>
        <taxon>Peronosporales</taxon>
        <taxon>Peronosporaceae</taxon>
        <taxon>Phytophthora</taxon>
    </lineage>
</organism>
<evidence type="ECO:0008006" key="3">
    <source>
        <dbReference type="Google" id="ProtNLM"/>
    </source>
</evidence>
<protein>
    <recommendedName>
        <fullName evidence="3">Endonuclease/exonuclease/phosphatase domain-containing protein</fullName>
    </recommendedName>
</protein>